<dbReference type="PANTHER" id="PTHR12553:SF49">
    <property type="entry name" value="ZINC PHOSPHODIESTERASE ELAC PROTEIN 2"/>
    <property type="match status" value="1"/>
</dbReference>
<name>A7TQ27_VANPO</name>
<comment type="cofactor">
    <cofactor evidence="2">
        <name>Zn(2+)</name>
        <dbReference type="ChEBI" id="CHEBI:29105"/>
    </cofactor>
</comment>
<evidence type="ECO:0000256" key="5">
    <source>
        <dbReference type="ARBA" id="ARBA00022694"/>
    </source>
</evidence>
<dbReference type="GO" id="GO:0005739">
    <property type="term" value="C:mitochondrion"/>
    <property type="evidence" value="ECO:0007669"/>
    <property type="project" value="EnsemblFungi"/>
</dbReference>
<organism evidence="13">
    <name type="scientific">Vanderwaltozyma polyspora (strain ATCC 22028 / DSM 70294 / BCRC 21397 / CBS 2163 / NBRC 10782 / NRRL Y-8283 / UCD 57-17)</name>
    <name type="common">Kluyveromyces polysporus</name>
    <dbReference type="NCBI Taxonomy" id="436907"/>
    <lineage>
        <taxon>Eukaryota</taxon>
        <taxon>Fungi</taxon>
        <taxon>Dikarya</taxon>
        <taxon>Ascomycota</taxon>
        <taxon>Saccharomycotina</taxon>
        <taxon>Saccharomycetes</taxon>
        <taxon>Saccharomycetales</taxon>
        <taxon>Saccharomycetaceae</taxon>
        <taxon>Vanderwaltozyma</taxon>
    </lineage>
</organism>
<dbReference type="InterPro" id="IPR027794">
    <property type="entry name" value="tRNase_Z_dom"/>
</dbReference>
<keyword evidence="13" id="KW-1185">Reference proteome</keyword>
<evidence type="ECO:0000256" key="3">
    <source>
        <dbReference type="ARBA" id="ARBA00007823"/>
    </source>
</evidence>
<dbReference type="HOGENOM" id="CLU_006220_0_0_1"/>
<sequence length="826" mass="95673">MFTFSPITHPTNDTKHPLLLLTTENGNKYFFGKIPEGSQRSITENKIRISKLENIFLTGELKWNSFGGLPGMILTLADQGRDKLKLHYNSPIINFIISTWRYYVFRFGIDLTTNVIQDQELYQDKSIIVKSITVTKENETEGKNSDNIFTKELKSVINSIASSMFPKKSPISKFDPSTDPHLNVSLPNLSYTYNSTQSYEISFHPIRGKFKVKEAINLGIPKGPLFSKLANGESITLEDGTVILPEQVLEKERNVSKVLILDIPNDNYIPHFKEKFKNYDFEDLSVIYYFLDEDITIGKELIEFMEIFPDSIQHIVSHSLISPNTVTFKGSAITLLKLKSLQVDNYNLPRTDRIYSKEFFDCFNKNLPSDVSVIQQQEEPLTSTIDGKNVHVYRQNTILKLDPFTKDSNDLRYKITNKNSDIVDWKKYYDQFLKPFSDEIGSVDDVVNSQINTNNYNNTIEKSRRVEIVTLGTGSALPSKYRNVVSTLIKVPYINKDNSIENRCVLLDAGENTLGTILRMFSSIDCKKLFKDLKMIYLSHLHADHHLGIISILEEWYKYNQEDKDAIIYLVTPWQYNKFIHEWLNLEKPEILERIRYISGEHLVSGNFVRREIQPITIEEFDSMLKLPAKKKQKLSFVEDSSYRDLKAINTMYQDLKIKSFQTCRAKHCNWAYSNTITFYTNSNPSNNTFKVSYSGDTRPNIKSFAQDIGYKSDLLIHEATLDNELIEDAILKRHCTIDEAIEVSNSMEANKLILTHFSQRYPKLPQIDNNKLILAKEYCFAFDGMIVDYDRIGEQQKYFPILKKIFISEEEEEKHEEKQEDVVDK</sequence>
<proteinExistence type="inferred from homology"/>
<dbReference type="CDD" id="cd07718">
    <property type="entry name" value="RNaseZ_ELAC1_ELAC2-C-term-like_MBL-fold"/>
    <property type="match status" value="1"/>
</dbReference>
<keyword evidence="10" id="KW-0862">Zinc</keyword>
<evidence type="ECO:0000256" key="6">
    <source>
        <dbReference type="ARBA" id="ARBA00022722"/>
    </source>
</evidence>
<dbReference type="EC" id="3.1.26.11" evidence="4"/>
<evidence type="ECO:0000313" key="13">
    <source>
        <dbReference type="Proteomes" id="UP000000267"/>
    </source>
</evidence>
<protein>
    <recommendedName>
        <fullName evidence="4">ribonuclease Z</fullName>
        <ecNumber evidence="4">3.1.26.11</ecNumber>
    </recommendedName>
</protein>
<keyword evidence="8" id="KW-0255">Endonuclease</keyword>
<evidence type="ECO:0000256" key="7">
    <source>
        <dbReference type="ARBA" id="ARBA00022723"/>
    </source>
</evidence>
<dbReference type="KEGG" id="vpo:Kpol_489p13"/>
<dbReference type="EMBL" id="DS480451">
    <property type="protein sequence ID" value="EDO15632.1"/>
    <property type="molecule type" value="Genomic_DNA"/>
</dbReference>
<dbReference type="FunCoup" id="A7TQ27">
    <property type="interactions" value="1233"/>
</dbReference>
<evidence type="ECO:0000256" key="9">
    <source>
        <dbReference type="ARBA" id="ARBA00022801"/>
    </source>
</evidence>
<evidence type="ECO:0000256" key="1">
    <source>
        <dbReference type="ARBA" id="ARBA00000402"/>
    </source>
</evidence>
<evidence type="ECO:0000256" key="10">
    <source>
        <dbReference type="ARBA" id="ARBA00022833"/>
    </source>
</evidence>
<dbReference type="InParanoid" id="A7TQ27"/>
<feature type="domain" description="tRNase Z endonuclease" evidence="11">
    <location>
        <begin position="6"/>
        <end position="68"/>
    </location>
</feature>
<dbReference type="PANTHER" id="PTHR12553">
    <property type="entry name" value="ZINC PHOSPHODIESTERASE ELAC PROTEIN 2"/>
    <property type="match status" value="1"/>
</dbReference>
<evidence type="ECO:0000256" key="8">
    <source>
        <dbReference type="ARBA" id="ARBA00022759"/>
    </source>
</evidence>
<keyword evidence="5" id="KW-0819">tRNA processing</keyword>
<evidence type="ECO:0000256" key="4">
    <source>
        <dbReference type="ARBA" id="ARBA00012477"/>
    </source>
</evidence>
<evidence type="ECO:0000259" key="11">
    <source>
        <dbReference type="Pfam" id="PF13691"/>
    </source>
</evidence>
<dbReference type="GO" id="GO:0042781">
    <property type="term" value="F:3'-tRNA processing endoribonuclease activity"/>
    <property type="evidence" value="ECO:0007669"/>
    <property type="project" value="UniProtKB-EC"/>
</dbReference>
<keyword evidence="9" id="KW-0378">Hydrolase</keyword>
<comment type="similarity">
    <text evidence="3">Belongs to the RNase Z family.</text>
</comment>
<dbReference type="PhylomeDB" id="A7TQ27"/>
<dbReference type="STRING" id="436907.A7TQ27"/>
<dbReference type="SUPFAM" id="SSF56281">
    <property type="entry name" value="Metallo-hydrolase/oxidoreductase"/>
    <property type="match status" value="2"/>
</dbReference>
<dbReference type="Gene3D" id="3.60.15.10">
    <property type="entry name" value="Ribonuclease Z/Hydroxyacylglutathione hydrolase-like"/>
    <property type="match status" value="2"/>
</dbReference>
<keyword evidence="7" id="KW-0479">Metal-binding</keyword>
<reference evidence="12 13" key="1">
    <citation type="journal article" date="2007" name="Proc. Natl. Acad. Sci. U.S.A.">
        <title>Independent sorting-out of thousands of duplicated gene pairs in two yeast species descended from a whole-genome duplication.</title>
        <authorList>
            <person name="Scannell D.R."/>
            <person name="Frank A.C."/>
            <person name="Conant G.C."/>
            <person name="Byrne K.P."/>
            <person name="Woolfit M."/>
            <person name="Wolfe K.H."/>
        </authorList>
    </citation>
    <scope>NUCLEOTIDE SEQUENCE [LARGE SCALE GENOMIC DNA]</scope>
    <source>
        <strain evidence="13">ATCC 22028 / DSM 70294 / BCRC 21397 / CBS 2163 / NBRC 10782 / NRRL Y-8283 / UCD 57-17</strain>
    </source>
</reference>
<dbReference type="GO" id="GO:0046872">
    <property type="term" value="F:metal ion binding"/>
    <property type="evidence" value="ECO:0007669"/>
    <property type="project" value="UniProtKB-KW"/>
</dbReference>
<dbReference type="InterPro" id="IPR036866">
    <property type="entry name" value="RibonucZ/Hydroxyglut_hydro"/>
</dbReference>
<dbReference type="GeneID" id="5543726"/>
<dbReference type="Proteomes" id="UP000000267">
    <property type="component" value="Unassembled WGS sequence"/>
</dbReference>
<dbReference type="Pfam" id="PF13691">
    <property type="entry name" value="Lactamase_B_4"/>
    <property type="match status" value="1"/>
</dbReference>
<evidence type="ECO:0000313" key="12">
    <source>
        <dbReference type="EMBL" id="EDO15632.1"/>
    </source>
</evidence>
<dbReference type="InterPro" id="IPR047151">
    <property type="entry name" value="RNZ2-like"/>
</dbReference>
<keyword evidence="6" id="KW-0540">Nuclease</keyword>
<dbReference type="OMA" id="MSHCKHT"/>
<comment type="catalytic activity">
    <reaction evidence="1">
        <text>Endonucleolytic cleavage of RNA, removing extra 3' nucleotides from tRNA precursor, generating 3' termini of tRNAs. A 3'-hydroxy group is left at the tRNA terminus and a 5'-phosphoryl group is left at the trailer molecule.</text>
        <dbReference type="EC" id="3.1.26.11"/>
    </reaction>
</comment>
<dbReference type="eggNOG" id="KOG2121">
    <property type="taxonomic scope" value="Eukaryota"/>
</dbReference>
<evidence type="ECO:0000256" key="2">
    <source>
        <dbReference type="ARBA" id="ARBA00001947"/>
    </source>
</evidence>
<dbReference type="GO" id="GO:0005634">
    <property type="term" value="C:nucleus"/>
    <property type="evidence" value="ECO:0007669"/>
    <property type="project" value="EnsemblFungi"/>
</dbReference>
<dbReference type="FunFam" id="3.60.15.10:FF:000065">
    <property type="entry name" value="Ribonuclease Z"/>
    <property type="match status" value="1"/>
</dbReference>
<dbReference type="RefSeq" id="XP_001643490.1">
    <property type="nucleotide sequence ID" value="XM_001643440.1"/>
</dbReference>
<gene>
    <name evidence="12" type="ORF">Kpol_489p13</name>
</gene>
<dbReference type="OrthoDB" id="527344at2759"/>
<accession>A7TQ27</accession>
<dbReference type="GO" id="GO:1990180">
    <property type="term" value="P:mitochondrial tRNA 3'-end processing"/>
    <property type="evidence" value="ECO:0007669"/>
    <property type="project" value="EnsemblFungi"/>
</dbReference>
<dbReference type="AlphaFoldDB" id="A7TQ27"/>